<comment type="caution">
    <text evidence="7">The sequence shown here is derived from an EMBL/GenBank/DDBJ whole genome shotgun (WGS) entry which is preliminary data.</text>
</comment>
<evidence type="ECO:0000256" key="2">
    <source>
        <dbReference type="ARBA" id="ARBA00022481"/>
    </source>
</evidence>
<feature type="transmembrane region" description="Helical" evidence="6">
    <location>
        <begin position="12"/>
        <end position="33"/>
    </location>
</feature>
<dbReference type="InterPro" id="IPR012902">
    <property type="entry name" value="N_methyl_site"/>
</dbReference>
<dbReference type="RefSeq" id="WP_386722054.1">
    <property type="nucleotide sequence ID" value="NZ_JBHRSZ010000006.1"/>
</dbReference>
<keyword evidence="8" id="KW-1185">Reference proteome</keyword>
<dbReference type="InterPro" id="IPR032092">
    <property type="entry name" value="PilW"/>
</dbReference>
<evidence type="ECO:0000256" key="3">
    <source>
        <dbReference type="ARBA" id="ARBA00022692"/>
    </source>
</evidence>
<dbReference type="PROSITE" id="PS00409">
    <property type="entry name" value="PROKAR_NTER_METHYL"/>
    <property type="match status" value="1"/>
</dbReference>
<dbReference type="EMBL" id="JBHRSZ010000006">
    <property type="protein sequence ID" value="MFC3152180.1"/>
    <property type="molecule type" value="Genomic_DNA"/>
</dbReference>
<evidence type="ECO:0000256" key="6">
    <source>
        <dbReference type="SAM" id="Phobius"/>
    </source>
</evidence>
<evidence type="ECO:0000256" key="5">
    <source>
        <dbReference type="ARBA" id="ARBA00023136"/>
    </source>
</evidence>
<evidence type="ECO:0000256" key="1">
    <source>
        <dbReference type="ARBA" id="ARBA00004167"/>
    </source>
</evidence>
<dbReference type="NCBIfam" id="TIGR02532">
    <property type="entry name" value="IV_pilin_GFxxxE"/>
    <property type="match status" value="1"/>
</dbReference>
<protein>
    <submittedName>
        <fullName evidence="7">Prepilin-type N-terminal cleavage/methylation domain-containing protein</fullName>
    </submittedName>
</protein>
<name>A0ABV7HJ56_9GAMM</name>
<gene>
    <name evidence="7" type="ORF">ACFOEK_14175</name>
</gene>
<organism evidence="7 8">
    <name type="scientific">Litoribrevibacter euphylliae</name>
    <dbReference type="NCBI Taxonomy" id="1834034"/>
    <lineage>
        <taxon>Bacteria</taxon>
        <taxon>Pseudomonadati</taxon>
        <taxon>Pseudomonadota</taxon>
        <taxon>Gammaproteobacteria</taxon>
        <taxon>Oceanospirillales</taxon>
        <taxon>Oceanospirillaceae</taxon>
        <taxon>Litoribrevibacter</taxon>
    </lineage>
</organism>
<dbReference type="Proteomes" id="UP001595476">
    <property type="component" value="Unassembled WGS sequence"/>
</dbReference>
<accession>A0ABV7HJ56</accession>
<dbReference type="Pfam" id="PF16074">
    <property type="entry name" value="PilW"/>
    <property type="match status" value="1"/>
</dbReference>
<evidence type="ECO:0000313" key="7">
    <source>
        <dbReference type="EMBL" id="MFC3152180.1"/>
    </source>
</evidence>
<comment type="subcellular location">
    <subcellularLocation>
        <location evidence="1">Membrane</location>
        <topology evidence="1">Single-pass membrane protein</topology>
    </subcellularLocation>
</comment>
<keyword evidence="3 6" id="KW-0812">Transmembrane</keyword>
<evidence type="ECO:0000256" key="4">
    <source>
        <dbReference type="ARBA" id="ARBA00022989"/>
    </source>
</evidence>
<dbReference type="InterPro" id="IPR051621">
    <property type="entry name" value="T2SS_protein_J"/>
</dbReference>
<dbReference type="PANTHER" id="PTHR39583:SF2">
    <property type="entry name" value="TYPE II SECRETION SYSTEM PROTEIN J"/>
    <property type="match status" value="1"/>
</dbReference>
<proteinExistence type="predicted"/>
<sequence>MLNISRRKGFTLIEIMIAMLIAATLLLAVTRLFSRIGETFDQNAKALELMESTRVALRFVKSDLIQAGYMGCVQTAQIDGGDTEYQSRIGSIISDTQELGNGVWGEDGAGGTPDTLNIFYVQDLDIRVLKTNIRLFGTNSLDVEAKNVFDEDGNPVINEGDWLAAYDCGEAMPFILTNTPVSYDTTSTNFYIPGVAYNNLATTLNFQTGVSYNGHENEDFHGRNVSFTFRADDGGAAMLGKYQQVTYMVDDSEVDGGATKSLYRLVNDEAPSISNEMIRLVEDFQVEYGIDDDEDGVVDFYQDSLTSNDDVPVMVRVTVELSGSLHSQSLYNIVKLRNKAL</sequence>
<keyword evidence="4 6" id="KW-1133">Transmembrane helix</keyword>
<reference evidence="8" key="1">
    <citation type="journal article" date="2019" name="Int. J. Syst. Evol. Microbiol.">
        <title>The Global Catalogue of Microorganisms (GCM) 10K type strain sequencing project: providing services to taxonomists for standard genome sequencing and annotation.</title>
        <authorList>
            <consortium name="The Broad Institute Genomics Platform"/>
            <consortium name="The Broad Institute Genome Sequencing Center for Infectious Disease"/>
            <person name="Wu L."/>
            <person name="Ma J."/>
        </authorList>
    </citation>
    <scope>NUCLEOTIDE SEQUENCE [LARGE SCALE GENOMIC DNA]</scope>
    <source>
        <strain evidence="8">KCTC 52438</strain>
    </source>
</reference>
<dbReference type="Pfam" id="PF07963">
    <property type="entry name" value="N_methyl"/>
    <property type="match status" value="1"/>
</dbReference>
<dbReference type="PANTHER" id="PTHR39583">
    <property type="entry name" value="TYPE II SECRETION SYSTEM PROTEIN J-RELATED"/>
    <property type="match status" value="1"/>
</dbReference>
<keyword evidence="2" id="KW-0488">Methylation</keyword>
<keyword evidence="5 6" id="KW-0472">Membrane</keyword>
<evidence type="ECO:0000313" key="8">
    <source>
        <dbReference type="Proteomes" id="UP001595476"/>
    </source>
</evidence>